<evidence type="ECO:0000256" key="1">
    <source>
        <dbReference type="PROSITE-ProRule" id="PRU00339"/>
    </source>
</evidence>
<gene>
    <name evidence="3" type="ORF">DGQ38_12100</name>
</gene>
<dbReference type="InterPro" id="IPR011990">
    <property type="entry name" value="TPR-like_helical_dom_sf"/>
</dbReference>
<evidence type="ECO:0000313" key="3">
    <source>
        <dbReference type="EMBL" id="HCV81779.1"/>
    </source>
</evidence>
<keyword evidence="2" id="KW-0732">Signal</keyword>
<proteinExistence type="predicted"/>
<dbReference type="Proteomes" id="UP000264330">
    <property type="component" value="Unassembled WGS sequence"/>
</dbReference>
<dbReference type="AlphaFoldDB" id="A0A3D5J0Y9"/>
<dbReference type="Gene3D" id="1.25.40.10">
    <property type="entry name" value="Tetratricopeptide repeat domain"/>
    <property type="match status" value="1"/>
</dbReference>
<dbReference type="OMA" id="SENAMYN"/>
<feature type="chain" id="PRO_5017566238" evidence="2">
    <location>
        <begin position="21"/>
        <end position="292"/>
    </location>
</feature>
<protein>
    <submittedName>
        <fullName evidence="3">Tetratricopeptide repeat protein</fullName>
    </submittedName>
</protein>
<dbReference type="RefSeq" id="WP_013073284.1">
    <property type="nucleotide sequence ID" value="NZ_CAJXAW010000010.1"/>
</dbReference>
<dbReference type="PROSITE" id="PS50005">
    <property type="entry name" value="TPR"/>
    <property type="match status" value="1"/>
</dbReference>
<dbReference type="Pfam" id="PF13181">
    <property type="entry name" value="TPR_8"/>
    <property type="match status" value="2"/>
</dbReference>
<keyword evidence="1" id="KW-0802">TPR repeat</keyword>
<comment type="caution">
    <text evidence="3">The sequence shown here is derived from an EMBL/GenBank/DDBJ whole genome shotgun (WGS) entry which is preliminary data.</text>
</comment>
<organism evidence="3 4">
    <name type="scientific">Zunongwangia profunda</name>
    <dbReference type="NCBI Taxonomy" id="398743"/>
    <lineage>
        <taxon>Bacteria</taxon>
        <taxon>Pseudomonadati</taxon>
        <taxon>Bacteroidota</taxon>
        <taxon>Flavobacteriia</taxon>
        <taxon>Flavobacteriales</taxon>
        <taxon>Flavobacteriaceae</taxon>
        <taxon>Zunongwangia</taxon>
    </lineage>
</organism>
<reference evidence="3 4" key="1">
    <citation type="journal article" date="2018" name="Nat. Biotechnol.">
        <title>A standardized bacterial taxonomy based on genome phylogeny substantially revises the tree of life.</title>
        <authorList>
            <person name="Parks D.H."/>
            <person name="Chuvochina M."/>
            <person name="Waite D.W."/>
            <person name="Rinke C."/>
            <person name="Skarshewski A."/>
            <person name="Chaumeil P.A."/>
            <person name="Hugenholtz P."/>
        </authorList>
    </citation>
    <scope>NUCLEOTIDE SEQUENCE [LARGE SCALE GENOMIC DNA]</scope>
    <source>
        <strain evidence="3">UBA9359</strain>
    </source>
</reference>
<dbReference type="SUPFAM" id="SSF48452">
    <property type="entry name" value="TPR-like"/>
    <property type="match status" value="1"/>
</dbReference>
<dbReference type="EMBL" id="DPMF01000279">
    <property type="protein sequence ID" value="HCV81779.1"/>
    <property type="molecule type" value="Genomic_DNA"/>
</dbReference>
<feature type="signal peptide" evidence="2">
    <location>
        <begin position="1"/>
        <end position="20"/>
    </location>
</feature>
<dbReference type="SMART" id="SM00028">
    <property type="entry name" value="TPR"/>
    <property type="match status" value="2"/>
</dbReference>
<evidence type="ECO:0000313" key="4">
    <source>
        <dbReference type="Proteomes" id="UP000264330"/>
    </source>
</evidence>
<dbReference type="InterPro" id="IPR019734">
    <property type="entry name" value="TPR_rpt"/>
</dbReference>
<name>A0A3D5J0Y9_9FLAO</name>
<sequence>MQVKRLFFALLIGASFSAFSQKKLEIVETLLAENKILHAKDFLKENYADSEYGKLYLGDINSHLKQWDSAISYYEELLELKPDCALYNFKLGGALGMKAMEISKFQAAFLIPDIKKYLEKAVSLDPNHVESHRALSQLYLELPSMLGGDFEKALSHAKKIKQLSRLDYCIAMTFIYAYKDNTVTAGDFINKAIQEAKKDPSLLIRNYLYFELAQEAVRFQVASSEVDELMAKFVKGFNYLDLKTPAEAYLKLAQLSKKRGNKIGAKKYITKSLEYDAEAEVALELQEDIKDM</sequence>
<evidence type="ECO:0000256" key="2">
    <source>
        <dbReference type="SAM" id="SignalP"/>
    </source>
</evidence>
<feature type="repeat" description="TPR" evidence="1">
    <location>
        <begin position="51"/>
        <end position="84"/>
    </location>
</feature>
<accession>A0A3D5J0Y9</accession>